<feature type="region of interest" description="Disordered" evidence="1">
    <location>
        <begin position="145"/>
        <end position="170"/>
    </location>
</feature>
<feature type="compositionally biased region" description="Polar residues" evidence="1">
    <location>
        <begin position="73"/>
        <end position="85"/>
    </location>
</feature>
<evidence type="ECO:0000313" key="3">
    <source>
        <dbReference type="Proteomes" id="UP000070121"/>
    </source>
</evidence>
<sequence length="182" mass="20084">MLCQSSASHFDIHISAPLRIQYHEYFGIHDRMPCVSLLPRDAGGQGEARACAGGDRPNNAKKEKSKSNDEGSPASSKRSISQSPYMQQRKLLAPAAANAMDQPVTNAGRWIARQLRRALWRALKSYLVLGKLAMHCNWGPVMQPANQRPRGRCDGPVGNARPRPNAAAAAVPSLWDRRRHLL</sequence>
<keyword evidence="3" id="KW-1185">Reference proteome</keyword>
<dbReference type="OrthoDB" id="10580894at2759"/>
<evidence type="ECO:0000313" key="2">
    <source>
        <dbReference type="EMBL" id="KXH67220.1"/>
    </source>
</evidence>
<evidence type="ECO:0000256" key="1">
    <source>
        <dbReference type="SAM" id="MobiDB-lite"/>
    </source>
</evidence>
<accession>A0A135V3L8</accession>
<dbReference type="Proteomes" id="UP000070121">
    <property type="component" value="Unassembled WGS sequence"/>
</dbReference>
<gene>
    <name evidence="2" type="ORF">CSAL01_08323</name>
</gene>
<feature type="region of interest" description="Disordered" evidence="1">
    <location>
        <begin position="46"/>
        <end position="85"/>
    </location>
</feature>
<organism evidence="2 3">
    <name type="scientific">Colletotrichum salicis</name>
    <dbReference type="NCBI Taxonomy" id="1209931"/>
    <lineage>
        <taxon>Eukaryota</taxon>
        <taxon>Fungi</taxon>
        <taxon>Dikarya</taxon>
        <taxon>Ascomycota</taxon>
        <taxon>Pezizomycotina</taxon>
        <taxon>Sordariomycetes</taxon>
        <taxon>Hypocreomycetidae</taxon>
        <taxon>Glomerellales</taxon>
        <taxon>Glomerellaceae</taxon>
        <taxon>Colletotrichum</taxon>
        <taxon>Colletotrichum acutatum species complex</taxon>
    </lineage>
</organism>
<name>A0A135V3L8_9PEZI</name>
<proteinExistence type="predicted"/>
<dbReference type="EMBL" id="JFFI01000526">
    <property type="protein sequence ID" value="KXH67220.1"/>
    <property type="molecule type" value="Genomic_DNA"/>
</dbReference>
<feature type="compositionally biased region" description="Low complexity" evidence="1">
    <location>
        <begin position="159"/>
        <end position="170"/>
    </location>
</feature>
<comment type="caution">
    <text evidence="2">The sequence shown here is derived from an EMBL/GenBank/DDBJ whole genome shotgun (WGS) entry which is preliminary data.</text>
</comment>
<reference evidence="2 3" key="1">
    <citation type="submission" date="2014-02" db="EMBL/GenBank/DDBJ databases">
        <title>The genome sequence of Colletotrichum salicis CBS 607.94.</title>
        <authorList>
            <person name="Baroncelli R."/>
            <person name="Thon M.R."/>
        </authorList>
    </citation>
    <scope>NUCLEOTIDE SEQUENCE [LARGE SCALE GENOMIC DNA]</scope>
    <source>
        <strain evidence="2 3">CBS 607.94</strain>
    </source>
</reference>
<dbReference type="AlphaFoldDB" id="A0A135V3L8"/>
<protein>
    <submittedName>
        <fullName evidence="2">Uncharacterized protein</fullName>
    </submittedName>
</protein>
<feature type="compositionally biased region" description="Basic and acidic residues" evidence="1">
    <location>
        <begin position="58"/>
        <end position="69"/>
    </location>
</feature>